<accession>A0ABR2VJT3</accession>
<feature type="non-terminal residue" evidence="6">
    <location>
        <position position="1"/>
    </location>
</feature>
<keyword evidence="3" id="KW-0862">Zinc</keyword>
<protein>
    <submittedName>
        <fullName evidence="6">Alcohol dehydrogenase</fullName>
        <ecNumber evidence="6">1.1.1.1</ecNumber>
    </submittedName>
</protein>
<dbReference type="PANTHER" id="PTHR42940">
    <property type="entry name" value="ALCOHOL DEHYDROGENASE 1-RELATED"/>
    <property type="match status" value="1"/>
</dbReference>
<reference evidence="6 7" key="1">
    <citation type="submission" date="2023-04" db="EMBL/GenBank/DDBJ databases">
        <title>Genome of Basidiobolus ranarum AG-B5.</title>
        <authorList>
            <person name="Stajich J.E."/>
            <person name="Carter-House D."/>
            <person name="Gryganskyi A."/>
        </authorList>
    </citation>
    <scope>NUCLEOTIDE SEQUENCE [LARGE SCALE GENOMIC DNA]</scope>
    <source>
        <strain evidence="6 7">AG-B5</strain>
    </source>
</reference>
<evidence type="ECO:0000256" key="4">
    <source>
        <dbReference type="ARBA" id="ARBA00023002"/>
    </source>
</evidence>
<dbReference type="Gene3D" id="3.90.180.10">
    <property type="entry name" value="Medium-chain alcohol dehydrogenases, catalytic domain"/>
    <property type="match status" value="1"/>
</dbReference>
<dbReference type="GO" id="GO:0004022">
    <property type="term" value="F:alcohol dehydrogenase (NAD+) activity"/>
    <property type="evidence" value="ECO:0007669"/>
    <property type="project" value="UniProtKB-EC"/>
</dbReference>
<dbReference type="EMBL" id="JASJQH010011425">
    <property type="protein sequence ID" value="KAK9663806.1"/>
    <property type="molecule type" value="Genomic_DNA"/>
</dbReference>
<dbReference type="PANTHER" id="PTHR42940:SF3">
    <property type="entry name" value="ALCOHOL DEHYDROGENASE 1-RELATED"/>
    <property type="match status" value="1"/>
</dbReference>
<comment type="cofactor">
    <cofactor evidence="1">
        <name>Zn(2+)</name>
        <dbReference type="ChEBI" id="CHEBI:29105"/>
    </cofactor>
</comment>
<dbReference type="InterPro" id="IPR036291">
    <property type="entry name" value="NAD(P)-bd_dom_sf"/>
</dbReference>
<evidence type="ECO:0000256" key="2">
    <source>
        <dbReference type="ARBA" id="ARBA00022723"/>
    </source>
</evidence>
<dbReference type="Proteomes" id="UP001479436">
    <property type="component" value="Unassembled WGS sequence"/>
</dbReference>
<sequence length="84" mass="9231">VACIALPAGAKGTFPVFDLVLQRLTIRGSIVGNRQDLAEALDFAARGKVKCHYKVQDMETIPQVYEDMHAGKIAGRIVLDMHNH</sequence>
<evidence type="ECO:0000313" key="7">
    <source>
        <dbReference type="Proteomes" id="UP001479436"/>
    </source>
</evidence>
<evidence type="ECO:0000256" key="1">
    <source>
        <dbReference type="ARBA" id="ARBA00001947"/>
    </source>
</evidence>
<proteinExistence type="predicted"/>
<evidence type="ECO:0000256" key="3">
    <source>
        <dbReference type="ARBA" id="ARBA00022833"/>
    </source>
</evidence>
<dbReference type="EC" id="1.1.1.1" evidence="6"/>
<dbReference type="Gene3D" id="3.40.50.720">
    <property type="entry name" value="NAD(P)-binding Rossmann-like Domain"/>
    <property type="match status" value="1"/>
</dbReference>
<dbReference type="SUPFAM" id="SSF51735">
    <property type="entry name" value="NAD(P)-binding Rossmann-fold domains"/>
    <property type="match status" value="1"/>
</dbReference>
<keyword evidence="4 6" id="KW-0560">Oxidoreductase</keyword>
<evidence type="ECO:0000313" key="6">
    <source>
        <dbReference type="EMBL" id="KAK9663806.1"/>
    </source>
</evidence>
<gene>
    <name evidence="6" type="primary">ADH1_6</name>
    <name evidence="6" type="ORF">K7432_017870</name>
</gene>
<keyword evidence="5" id="KW-0520">NAD</keyword>
<evidence type="ECO:0000256" key="5">
    <source>
        <dbReference type="ARBA" id="ARBA00023027"/>
    </source>
</evidence>
<keyword evidence="7" id="KW-1185">Reference proteome</keyword>
<comment type="caution">
    <text evidence="6">The sequence shown here is derived from an EMBL/GenBank/DDBJ whole genome shotgun (WGS) entry which is preliminary data.</text>
</comment>
<keyword evidence="2" id="KW-0479">Metal-binding</keyword>
<organism evidence="6 7">
    <name type="scientific">Basidiobolus ranarum</name>
    <dbReference type="NCBI Taxonomy" id="34480"/>
    <lineage>
        <taxon>Eukaryota</taxon>
        <taxon>Fungi</taxon>
        <taxon>Fungi incertae sedis</taxon>
        <taxon>Zoopagomycota</taxon>
        <taxon>Entomophthoromycotina</taxon>
        <taxon>Basidiobolomycetes</taxon>
        <taxon>Basidiobolales</taxon>
        <taxon>Basidiobolaceae</taxon>
        <taxon>Basidiobolus</taxon>
    </lineage>
</organism>
<name>A0ABR2VJT3_9FUNG</name>